<evidence type="ECO:0000259" key="2">
    <source>
        <dbReference type="PROSITE" id="PS51272"/>
    </source>
</evidence>
<dbReference type="InterPro" id="IPR051465">
    <property type="entry name" value="Cell_Envelope_Struct_Comp"/>
</dbReference>
<organism evidence="3 4">
    <name type="scientific">Paenibacillus harenae</name>
    <dbReference type="NCBI Taxonomy" id="306543"/>
    <lineage>
        <taxon>Bacteria</taxon>
        <taxon>Bacillati</taxon>
        <taxon>Bacillota</taxon>
        <taxon>Bacilli</taxon>
        <taxon>Bacillales</taxon>
        <taxon>Paenibacillaceae</taxon>
        <taxon>Paenibacillus</taxon>
    </lineage>
</organism>
<dbReference type="PROSITE" id="PS51272">
    <property type="entry name" value="SLH"/>
    <property type="match status" value="2"/>
</dbReference>
<feature type="domain" description="SLH" evidence="2">
    <location>
        <begin position="178"/>
        <end position="241"/>
    </location>
</feature>
<feature type="chain" id="PRO_5046784597" description="SLH domain-containing protein" evidence="1">
    <location>
        <begin position="27"/>
        <end position="685"/>
    </location>
</feature>
<accession>A0ABT9TVT1</accession>
<reference evidence="3 4" key="1">
    <citation type="submission" date="2023-07" db="EMBL/GenBank/DDBJ databases">
        <title>Sorghum-associated microbial communities from plants grown in Nebraska, USA.</title>
        <authorList>
            <person name="Schachtman D."/>
        </authorList>
    </citation>
    <scope>NUCLEOTIDE SEQUENCE [LARGE SCALE GENOMIC DNA]</scope>
    <source>
        <strain evidence="3 4">CC482</strain>
    </source>
</reference>
<dbReference type="EMBL" id="JAUSSU010000002">
    <property type="protein sequence ID" value="MDQ0111470.1"/>
    <property type="molecule type" value="Genomic_DNA"/>
</dbReference>
<evidence type="ECO:0000256" key="1">
    <source>
        <dbReference type="SAM" id="SignalP"/>
    </source>
</evidence>
<dbReference type="InterPro" id="IPR001119">
    <property type="entry name" value="SLH_dom"/>
</dbReference>
<dbReference type="PANTHER" id="PTHR43308:SF5">
    <property type="entry name" value="S-LAYER PROTEIN _ PEPTIDOGLYCAN ENDO-BETA-N-ACETYLGLUCOSAMINIDASE"/>
    <property type="match status" value="1"/>
</dbReference>
<comment type="caution">
    <text evidence="3">The sequence shown here is derived from an EMBL/GenBank/DDBJ whole genome shotgun (WGS) entry which is preliminary data.</text>
</comment>
<dbReference type="PANTHER" id="PTHR43308">
    <property type="entry name" value="OUTER MEMBRANE PROTEIN ALPHA-RELATED"/>
    <property type="match status" value="1"/>
</dbReference>
<feature type="domain" description="SLH" evidence="2">
    <location>
        <begin position="39"/>
        <end position="102"/>
    </location>
</feature>
<evidence type="ECO:0000313" key="3">
    <source>
        <dbReference type="EMBL" id="MDQ0111470.1"/>
    </source>
</evidence>
<dbReference type="RefSeq" id="WP_307201483.1">
    <property type="nucleotide sequence ID" value="NZ_JAUSSU010000002.1"/>
</dbReference>
<feature type="signal peptide" evidence="1">
    <location>
        <begin position="1"/>
        <end position="26"/>
    </location>
</feature>
<keyword evidence="4" id="KW-1185">Reference proteome</keyword>
<keyword evidence="1" id="KW-0732">Signal</keyword>
<gene>
    <name evidence="3" type="ORF">J2T15_000903</name>
</gene>
<name>A0ABT9TVT1_PAEHA</name>
<dbReference type="Proteomes" id="UP001229346">
    <property type="component" value="Unassembled WGS sequence"/>
</dbReference>
<sequence>MPIHINGKRAVIGALALSLAFGGGYAAAPQAAYAAANGLNTPFSDISKGHWAEKHVAKLALQNIISGYPNGTFAPSKNVSQEEAVLMALRFAGLMDKVDNDPNAEIEFQESFVVSKNFKKYVLAAFNEGLLDTSEMAQASDNPGTDWGTKAASREWVTKLIIKAIGKTELADSLQNTQSAFADGNQIDSKYLGYVNASVELGLVKGITETTFQPKANITRASLATILSFAQGQFEVEYEGESSGIATQLSDSSLTVYEDGVETSYALDENTLYYTFKNTQPITKAELLLYGDITVIAKDGAAKYVEVKSDTAHTKTIAGTFLRNVSSEKKLYLWINDNPTPFTYDDSLVIQDTEGTALTLNDLKADTPVSIVQDTFRQTPLTIKILTAPNSNQKTVAGTFFSTDGKIITVKENNALVTKYLAKGVTIEIEGLNDATLDDLLKETDQVVLTLDDSEQVTNIKVESRKVEVLDQSKIASFVEDMKLLTIVDFDGKNPKVLYLTDKTKVEYYGTIITVGNSYDLLLQGTQVVLTYTGDKVVSIKIVTTYTGKFVSIDTLNYEIKVKLDSGVTITLPYSANYLETPGSNTTPLSELKKDDLVTVELNPTQESIIKIKAHRDVTYTVQVIDIMNKKLRVKPATGNAIDLSIKDLPMTDKDGKEVSIGNISVGSSITASYVGTAATAIRVN</sequence>
<evidence type="ECO:0000313" key="4">
    <source>
        <dbReference type="Proteomes" id="UP001229346"/>
    </source>
</evidence>
<protein>
    <recommendedName>
        <fullName evidence="2">SLH domain-containing protein</fullName>
    </recommendedName>
</protein>
<dbReference type="Pfam" id="PF00395">
    <property type="entry name" value="SLH"/>
    <property type="match status" value="2"/>
</dbReference>
<proteinExistence type="predicted"/>